<feature type="site" description="Catalytically relevant" evidence="6">
    <location>
        <position position="190"/>
    </location>
</feature>
<protein>
    <submittedName>
        <fullName evidence="10">Arabinose 5-phosphate isomerase</fullName>
    </submittedName>
</protein>
<dbReference type="PROSITE" id="PS51464">
    <property type="entry name" value="SIS"/>
    <property type="match status" value="1"/>
</dbReference>
<keyword evidence="10" id="KW-0413">Isomerase</keyword>
<feature type="binding site" evidence="5">
    <location>
        <position position="79"/>
    </location>
    <ligand>
        <name>Zn(2+)</name>
        <dbReference type="ChEBI" id="CHEBI:29105"/>
    </ligand>
</feature>
<dbReference type="CDD" id="cd04604">
    <property type="entry name" value="CBS_pair_SIS_assoc"/>
    <property type="match status" value="1"/>
</dbReference>
<dbReference type="PROSITE" id="PS51371">
    <property type="entry name" value="CBS"/>
    <property type="match status" value="2"/>
</dbReference>
<evidence type="ECO:0000313" key="11">
    <source>
        <dbReference type="Proteomes" id="UP000093080"/>
    </source>
</evidence>
<evidence type="ECO:0000256" key="2">
    <source>
        <dbReference type="ARBA" id="ARBA00022737"/>
    </source>
</evidence>
<dbReference type="GO" id="GO:0097367">
    <property type="term" value="F:carbohydrate derivative binding"/>
    <property type="evidence" value="ECO:0007669"/>
    <property type="project" value="InterPro"/>
</dbReference>
<dbReference type="CDD" id="cd05014">
    <property type="entry name" value="SIS_Kpsf"/>
    <property type="match status" value="1"/>
</dbReference>
<evidence type="ECO:0000256" key="1">
    <source>
        <dbReference type="ARBA" id="ARBA00008165"/>
    </source>
</evidence>
<evidence type="ECO:0000256" key="7">
    <source>
        <dbReference type="PROSITE-ProRule" id="PRU00703"/>
    </source>
</evidence>
<dbReference type="Pfam" id="PF01380">
    <property type="entry name" value="SIS"/>
    <property type="match status" value="1"/>
</dbReference>
<dbReference type="GO" id="GO:1901135">
    <property type="term" value="P:carbohydrate derivative metabolic process"/>
    <property type="evidence" value="ECO:0007669"/>
    <property type="project" value="InterPro"/>
</dbReference>
<dbReference type="PANTHER" id="PTHR42745:SF1">
    <property type="entry name" value="ARABINOSE 5-PHOSPHATE ISOMERASE KDSD"/>
    <property type="match status" value="1"/>
</dbReference>
<dbReference type="InterPro" id="IPR046342">
    <property type="entry name" value="CBS_dom_sf"/>
</dbReference>
<dbReference type="FunFam" id="3.40.50.10490:FF:000011">
    <property type="entry name" value="Arabinose 5-phosphate isomerase"/>
    <property type="match status" value="1"/>
</dbReference>
<gene>
    <name evidence="10" type="ORF">DBT_0101</name>
</gene>
<keyword evidence="3 7" id="KW-0129">CBS domain</keyword>
<dbReference type="SUPFAM" id="SSF53697">
    <property type="entry name" value="SIS domain"/>
    <property type="match status" value="1"/>
</dbReference>
<dbReference type="NCBIfam" id="TIGR00393">
    <property type="entry name" value="kpsF"/>
    <property type="match status" value="1"/>
</dbReference>
<dbReference type="InterPro" id="IPR035474">
    <property type="entry name" value="SIS_Kpsf"/>
</dbReference>
<dbReference type="Pfam" id="PF00571">
    <property type="entry name" value="CBS"/>
    <property type="match status" value="2"/>
</dbReference>
<dbReference type="GO" id="GO:0005975">
    <property type="term" value="P:carbohydrate metabolic process"/>
    <property type="evidence" value="ECO:0007669"/>
    <property type="project" value="InterPro"/>
</dbReference>
<dbReference type="SMART" id="SM00116">
    <property type="entry name" value="CBS"/>
    <property type="match status" value="2"/>
</dbReference>
<dbReference type="Gene3D" id="3.40.50.10490">
    <property type="entry name" value="Glucose-6-phosphate isomerase like protein, domain 1"/>
    <property type="match status" value="1"/>
</dbReference>
<keyword evidence="2" id="KW-0677">Repeat</keyword>
<reference evidence="10 11" key="1">
    <citation type="submission" date="2016-06" db="EMBL/GenBank/DDBJ databases">
        <title>Respiratory ammonification of nitrate coupled to the oxidation of elemental sulfur in deep-sea autotrophic thermophilic bacteria.</title>
        <authorList>
            <person name="Slobodkina G.B."/>
            <person name="Mardanov A.V."/>
            <person name="Ravin N.V."/>
            <person name="Frolova A.A."/>
            <person name="Viryasiv M.B."/>
            <person name="Chernyh N.A."/>
            <person name="Bonch-Osmolovskaya E.A."/>
            <person name="Slobodkin A.I."/>
        </authorList>
    </citation>
    <scope>NUCLEOTIDE SEQUENCE [LARGE SCALE GENOMIC DNA]</scope>
    <source>
        <strain evidence="10 11">S69</strain>
    </source>
</reference>
<dbReference type="PANTHER" id="PTHR42745">
    <property type="match status" value="1"/>
</dbReference>
<dbReference type="STRING" id="1156395.DBT_0101"/>
<feature type="site" description="Catalytically relevant" evidence="6">
    <location>
        <position position="56"/>
    </location>
</feature>
<dbReference type="InterPro" id="IPR004800">
    <property type="entry name" value="KdsD/KpsF-type"/>
</dbReference>
<evidence type="ECO:0000256" key="4">
    <source>
        <dbReference type="PIRNR" id="PIRNR004692"/>
    </source>
</evidence>
<sequence>MVVLREVDILNRAKEVIDIEIEGLKRVRAQLGQGFKRAVELILDSKGRVVVCGIGKSGLIGRKISATFSSTGTPSVFLHPVEALHGDLGVVQKGDVVIAISNSGNTQELLRLIPVLKERGVPIIAFTGNPLSRLAKLSDCIIDTGVEKEACSLGLAPTASTTATLAVGDALAVVLLSLRNFSEQDFRRNHPSGTLGERLKIQVREVMITGDKIPLVLTGTPVKKAVAEMDKKGLGTVLVVDGDGALIGIFTDGDVRRTLLRRGLSHTNFQDSHDLGNIPIDDIMTQQPKFISPDVLAADALAIMEEHLITVLPVIEETGRLCGIVHLHDLLGKGEFKFLV</sequence>
<comment type="caution">
    <text evidence="10">The sequence shown here is derived from an EMBL/GenBank/DDBJ whole genome shotgun (WGS) entry which is preliminary data.</text>
</comment>
<dbReference type="InterPro" id="IPR046348">
    <property type="entry name" value="SIS_dom_sf"/>
</dbReference>
<evidence type="ECO:0000256" key="5">
    <source>
        <dbReference type="PIRSR" id="PIRSR004692-2"/>
    </source>
</evidence>
<dbReference type="InterPro" id="IPR050986">
    <property type="entry name" value="GutQ/KpsF_isomerases"/>
</dbReference>
<keyword evidence="5" id="KW-0862">Zinc</keyword>
<dbReference type="Gene3D" id="3.10.580.10">
    <property type="entry name" value="CBS-domain"/>
    <property type="match status" value="1"/>
</dbReference>
<dbReference type="PATRIC" id="fig|1156395.6.peg.101"/>
<evidence type="ECO:0000256" key="6">
    <source>
        <dbReference type="PIRSR" id="PIRSR004692-3"/>
    </source>
</evidence>
<comment type="similarity">
    <text evidence="1 4">Belongs to the SIS family. GutQ/KpsF subfamily.</text>
</comment>
<name>A0A1B9F8W4_9BACT</name>
<dbReference type="OrthoDB" id="9762536at2"/>
<evidence type="ECO:0000313" key="10">
    <source>
        <dbReference type="EMBL" id="OCC16284.1"/>
    </source>
</evidence>
<evidence type="ECO:0000256" key="3">
    <source>
        <dbReference type="ARBA" id="ARBA00023122"/>
    </source>
</evidence>
<dbReference type="InterPro" id="IPR000644">
    <property type="entry name" value="CBS_dom"/>
</dbReference>
<dbReference type="InterPro" id="IPR001347">
    <property type="entry name" value="SIS_dom"/>
</dbReference>
<dbReference type="AlphaFoldDB" id="A0A1B9F8W4"/>
<feature type="domain" description="CBS" evidence="8">
    <location>
        <begin position="284"/>
        <end position="340"/>
    </location>
</feature>
<dbReference type="GO" id="GO:0019146">
    <property type="term" value="F:arabinose-5-phosphate isomerase activity"/>
    <property type="evidence" value="ECO:0007669"/>
    <property type="project" value="UniProtKB-ARBA"/>
</dbReference>
<feature type="site" description="Catalytically relevant" evidence="6">
    <location>
        <position position="108"/>
    </location>
</feature>
<proteinExistence type="inferred from homology"/>
<accession>A0A1B9F8W4</accession>
<dbReference type="EMBL" id="MAGO01000001">
    <property type="protein sequence ID" value="OCC16284.1"/>
    <property type="molecule type" value="Genomic_DNA"/>
</dbReference>
<keyword evidence="11" id="KW-1185">Reference proteome</keyword>
<dbReference type="Proteomes" id="UP000093080">
    <property type="component" value="Unassembled WGS sequence"/>
</dbReference>
<evidence type="ECO:0000259" key="9">
    <source>
        <dbReference type="PROSITE" id="PS51464"/>
    </source>
</evidence>
<dbReference type="GO" id="GO:0046872">
    <property type="term" value="F:metal ion binding"/>
    <property type="evidence" value="ECO:0007669"/>
    <property type="project" value="UniProtKB-KW"/>
</dbReference>
<keyword evidence="5" id="KW-0479">Metal-binding</keyword>
<feature type="site" description="Catalytically relevant" evidence="6">
    <location>
        <position position="149"/>
    </location>
</feature>
<feature type="domain" description="CBS" evidence="8">
    <location>
        <begin position="207"/>
        <end position="272"/>
    </location>
</feature>
<feature type="domain" description="SIS" evidence="9">
    <location>
        <begin position="38"/>
        <end position="181"/>
    </location>
</feature>
<evidence type="ECO:0000259" key="8">
    <source>
        <dbReference type="PROSITE" id="PS51371"/>
    </source>
</evidence>
<organism evidence="10 11">
    <name type="scientific">Dissulfuribacter thermophilus</name>
    <dbReference type="NCBI Taxonomy" id="1156395"/>
    <lineage>
        <taxon>Bacteria</taxon>
        <taxon>Pseudomonadati</taxon>
        <taxon>Thermodesulfobacteriota</taxon>
        <taxon>Dissulfuribacteria</taxon>
        <taxon>Dissulfuribacterales</taxon>
        <taxon>Dissulfuribacteraceae</taxon>
        <taxon>Dissulfuribacter</taxon>
    </lineage>
</organism>
<dbReference type="PIRSF" id="PIRSF004692">
    <property type="entry name" value="KdsD_KpsF"/>
    <property type="match status" value="1"/>
</dbReference>